<dbReference type="GO" id="GO:0016020">
    <property type="term" value="C:membrane"/>
    <property type="evidence" value="ECO:0007669"/>
    <property type="project" value="InterPro"/>
</dbReference>
<keyword evidence="4" id="KW-0808">Transferase</keyword>
<keyword evidence="9" id="KW-1133">Transmembrane helix</keyword>
<dbReference type="InterPro" id="IPR036890">
    <property type="entry name" value="HATPase_C_sf"/>
</dbReference>
<dbReference type="Pfam" id="PF02518">
    <property type="entry name" value="HATPase_c"/>
    <property type="match status" value="1"/>
</dbReference>
<keyword evidence="6 11" id="KW-0418">Kinase</keyword>
<reference evidence="11" key="1">
    <citation type="submission" date="2021-03" db="EMBL/GenBank/DDBJ databases">
        <title>Whole genome shotgun sequence of Actinoplanes auranticolor NBRC 12245.</title>
        <authorList>
            <person name="Komaki H."/>
            <person name="Tamura T."/>
        </authorList>
    </citation>
    <scope>NUCLEOTIDE SEQUENCE</scope>
    <source>
        <strain evidence="11">NBRC 12245</strain>
    </source>
</reference>
<comment type="caution">
    <text evidence="11">The sequence shown here is derived from an EMBL/GenBank/DDBJ whole genome shotgun (WGS) entry which is preliminary data.</text>
</comment>
<sequence>MMQWVVMRRDLLIIVASIAGAAVLTLGAHDGPTELRWQLFGAAVVASVAAGITRARPVGGVLLGTAAALTDQVLGPSLATVLIYTQVLYDAGVYGSRRLPRILLWCGAMATVAVTVLLLLERGAAPAAVNGVLVALILIVPVITGLSVREWRDRSAADRRHAEQVARLAALDDRQAVAAERTRMARELHDVVANHLSVVAIHATGALALPADDHARREQALSVIREHAVRGLAELRESIRVLRMDDTARPGVDVGLDGVPALAERIGQTGLDVRTVVDGEPRNLPIAVDMAAYRIVQESLTNAVKHGGDEVTLEIAYGADDLLLTVTNPVGAPEVHPAEGSGAGLVGMRERASLLGGTFAAGADDGHFRVRVSLPAAREVP</sequence>
<dbReference type="GO" id="GO:0046983">
    <property type="term" value="F:protein dimerization activity"/>
    <property type="evidence" value="ECO:0007669"/>
    <property type="project" value="InterPro"/>
</dbReference>
<feature type="transmembrane region" description="Helical" evidence="9">
    <location>
        <begin position="132"/>
        <end position="151"/>
    </location>
</feature>
<evidence type="ECO:0000256" key="8">
    <source>
        <dbReference type="ARBA" id="ARBA00023012"/>
    </source>
</evidence>
<keyword evidence="9" id="KW-0812">Transmembrane</keyword>
<dbReference type="PANTHER" id="PTHR24421">
    <property type="entry name" value="NITRATE/NITRITE SENSOR PROTEIN NARX-RELATED"/>
    <property type="match status" value="1"/>
</dbReference>
<dbReference type="Gene3D" id="1.20.5.1930">
    <property type="match status" value="1"/>
</dbReference>
<comment type="catalytic activity">
    <reaction evidence="1">
        <text>ATP + protein L-histidine = ADP + protein N-phospho-L-histidine.</text>
        <dbReference type="EC" id="2.7.13.3"/>
    </reaction>
</comment>
<accession>A0A919S784</accession>
<keyword evidence="7" id="KW-0067">ATP-binding</keyword>
<dbReference type="InterPro" id="IPR011712">
    <property type="entry name" value="Sig_transdc_His_kin_sub3_dim/P"/>
</dbReference>
<dbReference type="InterPro" id="IPR050482">
    <property type="entry name" value="Sensor_HK_TwoCompSys"/>
</dbReference>
<evidence type="ECO:0000256" key="7">
    <source>
        <dbReference type="ARBA" id="ARBA00022840"/>
    </source>
</evidence>
<dbReference type="GO" id="GO:0000155">
    <property type="term" value="F:phosphorelay sensor kinase activity"/>
    <property type="evidence" value="ECO:0007669"/>
    <property type="project" value="InterPro"/>
</dbReference>
<gene>
    <name evidence="11" type="ORF">Aau02nite_19350</name>
</gene>
<evidence type="ECO:0000256" key="2">
    <source>
        <dbReference type="ARBA" id="ARBA00012438"/>
    </source>
</evidence>
<dbReference type="CDD" id="cd16917">
    <property type="entry name" value="HATPase_UhpB-NarQ-NarX-like"/>
    <property type="match status" value="1"/>
</dbReference>
<feature type="transmembrane region" description="Helical" evidence="9">
    <location>
        <begin position="102"/>
        <end position="120"/>
    </location>
</feature>
<evidence type="ECO:0000256" key="9">
    <source>
        <dbReference type="SAM" id="Phobius"/>
    </source>
</evidence>
<keyword evidence="5" id="KW-0547">Nucleotide-binding</keyword>
<evidence type="ECO:0000259" key="10">
    <source>
        <dbReference type="SMART" id="SM00387"/>
    </source>
</evidence>
<dbReference type="Gene3D" id="3.30.565.10">
    <property type="entry name" value="Histidine kinase-like ATPase, C-terminal domain"/>
    <property type="match status" value="1"/>
</dbReference>
<dbReference type="InterPro" id="IPR003594">
    <property type="entry name" value="HATPase_dom"/>
</dbReference>
<name>A0A919S784_9ACTN</name>
<dbReference type="EC" id="2.7.13.3" evidence="2"/>
<dbReference type="Proteomes" id="UP000681340">
    <property type="component" value="Unassembled WGS sequence"/>
</dbReference>
<dbReference type="SUPFAM" id="SSF55874">
    <property type="entry name" value="ATPase domain of HSP90 chaperone/DNA topoisomerase II/histidine kinase"/>
    <property type="match status" value="1"/>
</dbReference>
<dbReference type="SMART" id="SM00387">
    <property type="entry name" value="HATPase_c"/>
    <property type="match status" value="1"/>
</dbReference>
<keyword evidence="12" id="KW-1185">Reference proteome</keyword>
<protein>
    <recommendedName>
        <fullName evidence="2">histidine kinase</fullName>
        <ecNumber evidence="2">2.7.13.3</ecNumber>
    </recommendedName>
</protein>
<keyword evidence="3" id="KW-0597">Phosphoprotein</keyword>
<evidence type="ECO:0000256" key="5">
    <source>
        <dbReference type="ARBA" id="ARBA00022741"/>
    </source>
</evidence>
<dbReference type="Pfam" id="PF07730">
    <property type="entry name" value="HisKA_3"/>
    <property type="match status" value="1"/>
</dbReference>
<evidence type="ECO:0000313" key="11">
    <source>
        <dbReference type="EMBL" id="GIM65738.1"/>
    </source>
</evidence>
<feature type="domain" description="Histidine kinase/HSP90-like ATPase" evidence="10">
    <location>
        <begin position="287"/>
        <end position="378"/>
    </location>
</feature>
<evidence type="ECO:0000256" key="4">
    <source>
        <dbReference type="ARBA" id="ARBA00022679"/>
    </source>
</evidence>
<evidence type="ECO:0000256" key="1">
    <source>
        <dbReference type="ARBA" id="ARBA00000085"/>
    </source>
</evidence>
<evidence type="ECO:0000256" key="6">
    <source>
        <dbReference type="ARBA" id="ARBA00022777"/>
    </source>
</evidence>
<keyword evidence="8" id="KW-0902">Two-component regulatory system</keyword>
<proteinExistence type="predicted"/>
<organism evidence="11 12">
    <name type="scientific">Actinoplanes auranticolor</name>
    <dbReference type="NCBI Taxonomy" id="47988"/>
    <lineage>
        <taxon>Bacteria</taxon>
        <taxon>Bacillati</taxon>
        <taxon>Actinomycetota</taxon>
        <taxon>Actinomycetes</taxon>
        <taxon>Micromonosporales</taxon>
        <taxon>Micromonosporaceae</taxon>
        <taxon>Actinoplanes</taxon>
    </lineage>
</organism>
<dbReference type="EMBL" id="BOQL01000018">
    <property type="protein sequence ID" value="GIM65738.1"/>
    <property type="molecule type" value="Genomic_DNA"/>
</dbReference>
<dbReference type="AlphaFoldDB" id="A0A919S784"/>
<keyword evidence="9" id="KW-0472">Membrane</keyword>
<dbReference type="GO" id="GO:0005524">
    <property type="term" value="F:ATP binding"/>
    <property type="evidence" value="ECO:0007669"/>
    <property type="project" value="UniProtKB-KW"/>
</dbReference>
<evidence type="ECO:0000256" key="3">
    <source>
        <dbReference type="ARBA" id="ARBA00022553"/>
    </source>
</evidence>
<dbReference type="PANTHER" id="PTHR24421:SF10">
    <property type="entry name" value="NITRATE_NITRITE SENSOR PROTEIN NARQ"/>
    <property type="match status" value="1"/>
</dbReference>
<evidence type="ECO:0000313" key="12">
    <source>
        <dbReference type="Proteomes" id="UP000681340"/>
    </source>
</evidence>